<name>A0A542YIB5_9MICO</name>
<keyword evidence="3" id="KW-1185">Reference proteome</keyword>
<protein>
    <submittedName>
        <fullName evidence="2">Uncharacterized protein</fullName>
    </submittedName>
</protein>
<feature type="transmembrane region" description="Helical" evidence="1">
    <location>
        <begin position="54"/>
        <end position="74"/>
    </location>
</feature>
<feature type="transmembrane region" description="Helical" evidence="1">
    <location>
        <begin position="148"/>
        <end position="168"/>
    </location>
</feature>
<proteinExistence type="predicted"/>
<feature type="transmembrane region" description="Helical" evidence="1">
    <location>
        <begin position="81"/>
        <end position="102"/>
    </location>
</feature>
<evidence type="ECO:0000313" key="3">
    <source>
        <dbReference type="Proteomes" id="UP000317998"/>
    </source>
</evidence>
<feature type="transmembrane region" description="Helical" evidence="1">
    <location>
        <begin position="21"/>
        <end position="42"/>
    </location>
</feature>
<accession>A0A542YIB5</accession>
<dbReference type="Proteomes" id="UP000317998">
    <property type="component" value="Unassembled WGS sequence"/>
</dbReference>
<gene>
    <name evidence="2" type="ORF">FB562_0824</name>
</gene>
<reference evidence="2 3" key="1">
    <citation type="submission" date="2019-06" db="EMBL/GenBank/DDBJ databases">
        <title>Sequencing the genomes of 1000 actinobacteria strains.</title>
        <authorList>
            <person name="Klenk H.-P."/>
        </authorList>
    </citation>
    <scope>NUCLEOTIDE SEQUENCE [LARGE SCALE GENOMIC DNA]</scope>
    <source>
        <strain evidence="2 3">DSM 26477</strain>
    </source>
</reference>
<keyword evidence="1" id="KW-0812">Transmembrane</keyword>
<keyword evidence="1" id="KW-0472">Membrane</keyword>
<dbReference type="InterPro" id="IPR036259">
    <property type="entry name" value="MFS_trans_sf"/>
</dbReference>
<evidence type="ECO:0000256" key="1">
    <source>
        <dbReference type="SAM" id="Phobius"/>
    </source>
</evidence>
<evidence type="ECO:0000313" key="2">
    <source>
        <dbReference type="EMBL" id="TQL47754.1"/>
    </source>
</evidence>
<dbReference type="AlphaFoldDB" id="A0A542YIB5"/>
<feature type="transmembrane region" description="Helical" evidence="1">
    <location>
        <begin position="117"/>
        <end position="136"/>
    </location>
</feature>
<keyword evidence="1" id="KW-1133">Transmembrane helix</keyword>
<dbReference type="EMBL" id="VFOM01000001">
    <property type="protein sequence ID" value="TQL47754.1"/>
    <property type="molecule type" value="Genomic_DNA"/>
</dbReference>
<comment type="caution">
    <text evidence="2">The sequence shown here is derived from an EMBL/GenBank/DDBJ whole genome shotgun (WGS) entry which is preliminary data.</text>
</comment>
<organism evidence="2 3">
    <name type="scientific">Homoserinimonas aerilata</name>
    <dbReference type="NCBI Taxonomy" id="1162970"/>
    <lineage>
        <taxon>Bacteria</taxon>
        <taxon>Bacillati</taxon>
        <taxon>Actinomycetota</taxon>
        <taxon>Actinomycetes</taxon>
        <taxon>Micrococcales</taxon>
        <taxon>Microbacteriaceae</taxon>
        <taxon>Homoserinimonas</taxon>
    </lineage>
</organism>
<feature type="transmembrane region" description="Helical" evidence="1">
    <location>
        <begin position="180"/>
        <end position="202"/>
    </location>
</feature>
<sequence>MIGETMAEAQGSVRTKALRRIAIIVVVVSLSVTALIGIITLLTGGDFGETQGRIMLTTLVIGVFGVLALCDLAIAGRRYEWAGYVGILASAAALAICLLLIWDDNSSQYPDALWKTLWLATIAATSLAQANLLLLLADRRRTAVRVGLWATLGLIALLAVLIALLVLTDGEIGSDGYARFLGTVAILDVLGTIVVPVIGAILRDGGQEQPARPDGELAVTLPPETAEALTRIAAARGIPSTVLAAEVLGDFAQAHPTDAP</sequence>
<dbReference type="SUPFAM" id="SSF103473">
    <property type="entry name" value="MFS general substrate transporter"/>
    <property type="match status" value="1"/>
</dbReference>